<dbReference type="Proteomes" id="UP000321261">
    <property type="component" value="Unassembled WGS sequence"/>
</dbReference>
<feature type="compositionally biased region" description="Low complexity" evidence="1">
    <location>
        <begin position="281"/>
        <end position="291"/>
    </location>
</feature>
<reference evidence="3 4" key="1">
    <citation type="submission" date="2019-06" db="EMBL/GenBank/DDBJ databases">
        <title>Sequencing the genomes of 1000 actinobacteria strains.</title>
        <authorList>
            <person name="Klenk H.-P."/>
        </authorList>
    </citation>
    <scope>NUCLEOTIDE SEQUENCE [LARGE SCALE GENOMIC DNA]</scope>
    <source>
        <strain evidence="3 4">DSM 45671</strain>
    </source>
</reference>
<name>A0A561T148_9PSEU</name>
<dbReference type="AlphaFoldDB" id="A0A561T148"/>
<feature type="region of interest" description="Disordered" evidence="1">
    <location>
        <begin position="632"/>
        <end position="658"/>
    </location>
</feature>
<comment type="caution">
    <text evidence="3">The sequence shown here is derived from an EMBL/GenBank/DDBJ whole genome shotgun (WGS) entry which is preliminary data.</text>
</comment>
<dbReference type="InterPro" id="IPR003615">
    <property type="entry name" value="HNH_nuc"/>
</dbReference>
<evidence type="ECO:0000256" key="1">
    <source>
        <dbReference type="SAM" id="MobiDB-lite"/>
    </source>
</evidence>
<feature type="domain" description="DUF222" evidence="2">
    <location>
        <begin position="44"/>
        <end position="235"/>
    </location>
</feature>
<feature type="compositionally biased region" description="Acidic residues" evidence="1">
    <location>
        <begin position="292"/>
        <end position="322"/>
    </location>
</feature>
<feature type="compositionally biased region" description="Low complexity" evidence="1">
    <location>
        <begin position="438"/>
        <end position="455"/>
    </location>
</feature>
<feature type="compositionally biased region" description="Basic and acidic residues" evidence="1">
    <location>
        <begin position="711"/>
        <end position="723"/>
    </location>
</feature>
<feature type="compositionally biased region" description="Low complexity" evidence="1">
    <location>
        <begin position="332"/>
        <end position="349"/>
    </location>
</feature>
<dbReference type="Pfam" id="PF02720">
    <property type="entry name" value="DUF222"/>
    <property type="match status" value="1"/>
</dbReference>
<proteinExistence type="predicted"/>
<feature type="compositionally biased region" description="Low complexity" evidence="1">
    <location>
        <begin position="411"/>
        <end position="420"/>
    </location>
</feature>
<dbReference type="CDD" id="cd00085">
    <property type="entry name" value="HNHc"/>
    <property type="match status" value="1"/>
</dbReference>
<protein>
    <submittedName>
        <fullName evidence="3">Uncharacterized protein DUF222</fullName>
    </submittedName>
</protein>
<feature type="region of interest" description="Disordered" evidence="1">
    <location>
        <begin position="279"/>
        <end position="377"/>
    </location>
</feature>
<dbReference type="InterPro" id="IPR003870">
    <property type="entry name" value="DUF222"/>
</dbReference>
<evidence type="ECO:0000313" key="3">
    <source>
        <dbReference type="EMBL" id="TWF80844.1"/>
    </source>
</evidence>
<feature type="region of interest" description="Disordered" evidence="1">
    <location>
        <begin position="689"/>
        <end position="723"/>
    </location>
</feature>
<accession>A0A561T148</accession>
<evidence type="ECO:0000313" key="4">
    <source>
        <dbReference type="Proteomes" id="UP000321261"/>
    </source>
</evidence>
<sequence length="723" mass="76196">MPGVVELIDQAVHVPPGPELSALLAQLPWDRVPNARLVEVLQAHSRQLAHAQARLFAGMAEIARAAPVAGLPDDAVVRTREDVEWASHEIAAALTWTPTTADRELDLSLVLVRGLPLVFAALEQGLIDRGKATVIADHLDPGRGELTPTQIRRLCERFVPLAPRLTAGQLSRRLLTAIQAIDPDYHRRRYRRGLRERGVVLHLNRNGTATLVGEGLPPDEAAAAAARLDRLAEAARRAGHPARLGQITADLYLGMVNGSFHGLTEAQILDRLLAHPRPEDTATATAATSDDTAAEDTASEDPASEDTASEDTASEDTADTDEIGGGIGTGDITGDATEATGTGSTSTGSLGIDSADAGSANPISTTPDSAGFGSAGFGSTGVGSGGAVTDGTGPVEARAAGEELAGEEPASEASAAGRAPDPASASPAGESQTNESLTSGRPTGTGPASPTPTGSGPVGIGADRWRGEPIGVRDGIELRIGLASLLGCDQRPGEIPGLGPINAEIARLAVARQRRGAGWQYAIVDTSGYLLLAGPLRRRPRVRPPGAGPPDRVRGGVVELHLTLAELARFAADPDLTGDWAGIIAEIAQQWADRHRLWRELSMNPRTRYARGALARHVQVRDRTCIGPCCDRSSRRSQLDHTRDHAHGGDTVEGNIGPGCWRHHQDKDRGWTLTQPEPGHFVWISPLGRTYRTRGGPVRPDLPEPEPPAEGTDRREDPEAEHG</sequence>
<keyword evidence="4" id="KW-1185">Reference proteome</keyword>
<gene>
    <name evidence="3" type="ORF">FHX44_116787</name>
</gene>
<organism evidence="3 4">
    <name type="scientific">Pseudonocardia hierapolitana</name>
    <dbReference type="NCBI Taxonomy" id="1128676"/>
    <lineage>
        <taxon>Bacteria</taxon>
        <taxon>Bacillati</taxon>
        <taxon>Actinomycetota</taxon>
        <taxon>Actinomycetes</taxon>
        <taxon>Pseudonocardiales</taxon>
        <taxon>Pseudonocardiaceae</taxon>
        <taxon>Pseudonocardia</taxon>
    </lineage>
</organism>
<feature type="region of interest" description="Disordered" evidence="1">
    <location>
        <begin position="400"/>
        <end position="466"/>
    </location>
</feature>
<feature type="compositionally biased region" description="Basic and acidic residues" evidence="1">
    <location>
        <begin position="632"/>
        <end position="650"/>
    </location>
</feature>
<dbReference type="EMBL" id="VIWU01000001">
    <property type="protein sequence ID" value="TWF80844.1"/>
    <property type="molecule type" value="Genomic_DNA"/>
</dbReference>
<evidence type="ECO:0000259" key="2">
    <source>
        <dbReference type="Pfam" id="PF02720"/>
    </source>
</evidence>